<feature type="transmembrane region" description="Helical" evidence="2">
    <location>
        <begin position="186"/>
        <end position="204"/>
    </location>
</feature>
<name>A0A4S8N2H9_9ACTN</name>
<feature type="transmembrane region" description="Helical" evidence="2">
    <location>
        <begin position="225"/>
        <end position="258"/>
    </location>
</feature>
<feature type="region of interest" description="Disordered" evidence="1">
    <location>
        <begin position="1"/>
        <end position="51"/>
    </location>
</feature>
<sequence>MSNYQPPTPPPPGGGGGYGAPPPAGPPGGGYGGPPQGGGYGGPPPGGPYGGGYGGQPSAPYSIGNAFNYGWTKFQANVGPIILAVLAIVLSVVVIYAIMWFGLFAAASSGGDGGFILALVFGALMMFVIWAVVYVIGAGIVRAALDITYGRQVEVGTIFKFDNIGQLLLAGLLVGIMTAVGTILCYIPGLIVGFFTQFTLFFLIDKNMPAIEAIKASFAFVNKNLGSLIGFYIAGAIAIFIGSLLCGIGALVAIPVVVIGAAYTYRTLQGEPVAP</sequence>
<evidence type="ECO:0000256" key="1">
    <source>
        <dbReference type="SAM" id="MobiDB-lite"/>
    </source>
</evidence>
<protein>
    <recommendedName>
        <fullName evidence="5">EI24 domain-containing protein</fullName>
    </recommendedName>
</protein>
<evidence type="ECO:0000313" key="4">
    <source>
        <dbReference type="Proteomes" id="UP000307087"/>
    </source>
</evidence>
<feature type="compositionally biased region" description="Gly residues" evidence="1">
    <location>
        <begin position="27"/>
        <end position="41"/>
    </location>
</feature>
<dbReference type="EMBL" id="STGW01000011">
    <property type="protein sequence ID" value="THV10138.1"/>
    <property type="molecule type" value="Genomic_DNA"/>
</dbReference>
<evidence type="ECO:0000313" key="3">
    <source>
        <dbReference type="EMBL" id="THV10138.1"/>
    </source>
</evidence>
<keyword evidence="2" id="KW-0812">Transmembrane</keyword>
<evidence type="ECO:0000256" key="2">
    <source>
        <dbReference type="SAM" id="Phobius"/>
    </source>
</evidence>
<keyword evidence="2" id="KW-0472">Membrane</keyword>
<dbReference type="RefSeq" id="WP_136563730.1">
    <property type="nucleotide sequence ID" value="NZ_BAABLS010000006.1"/>
</dbReference>
<dbReference type="InterPro" id="IPR010380">
    <property type="entry name" value="DUF975"/>
</dbReference>
<dbReference type="Proteomes" id="UP000307087">
    <property type="component" value="Unassembled WGS sequence"/>
</dbReference>
<keyword evidence="2" id="KW-1133">Transmembrane helix</keyword>
<dbReference type="PANTHER" id="PTHR40076">
    <property type="entry name" value="MEMBRANE PROTEIN-RELATED"/>
    <property type="match status" value="1"/>
</dbReference>
<feature type="compositionally biased region" description="Pro residues" evidence="1">
    <location>
        <begin position="1"/>
        <end position="13"/>
    </location>
</feature>
<dbReference type="OrthoDB" id="4829830at2"/>
<dbReference type="AlphaFoldDB" id="A0A4S8N2H9"/>
<feature type="transmembrane region" description="Helical" evidence="2">
    <location>
        <begin position="81"/>
        <end position="103"/>
    </location>
</feature>
<dbReference type="PANTHER" id="PTHR40076:SF1">
    <property type="entry name" value="MEMBRANE PROTEIN"/>
    <property type="match status" value="1"/>
</dbReference>
<proteinExistence type="predicted"/>
<organism evidence="3 4">
    <name type="scientific">Nocardioides caeni</name>
    <dbReference type="NCBI Taxonomy" id="574700"/>
    <lineage>
        <taxon>Bacteria</taxon>
        <taxon>Bacillati</taxon>
        <taxon>Actinomycetota</taxon>
        <taxon>Actinomycetes</taxon>
        <taxon>Propionibacteriales</taxon>
        <taxon>Nocardioidaceae</taxon>
        <taxon>Nocardioides</taxon>
    </lineage>
</organism>
<comment type="caution">
    <text evidence="3">The sequence shown here is derived from an EMBL/GenBank/DDBJ whole genome shotgun (WGS) entry which is preliminary data.</text>
</comment>
<gene>
    <name evidence="3" type="ORF">E9934_15145</name>
</gene>
<evidence type="ECO:0008006" key="5">
    <source>
        <dbReference type="Google" id="ProtNLM"/>
    </source>
</evidence>
<feature type="transmembrane region" description="Helical" evidence="2">
    <location>
        <begin position="115"/>
        <end position="141"/>
    </location>
</feature>
<reference evidence="3 4" key="1">
    <citation type="journal article" date="2009" name="Int. J. Syst. Evol. Microbiol.">
        <title>Nocardioides caeni sp. nov., isolated from wastewater.</title>
        <authorList>
            <person name="Yoon J.H."/>
            <person name="Kang S.J."/>
            <person name="Park S."/>
            <person name="Kim W."/>
            <person name="Oh T.K."/>
        </authorList>
    </citation>
    <scope>NUCLEOTIDE SEQUENCE [LARGE SCALE GENOMIC DNA]</scope>
    <source>
        <strain evidence="3 4">DSM 23134</strain>
    </source>
</reference>
<accession>A0A4S8N2H9</accession>
<keyword evidence="4" id="KW-1185">Reference proteome</keyword>